<keyword evidence="5" id="KW-1185">Reference proteome</keyword>
<proteinExistence type="predicted"/>
<keyword evidence="1" id="KW-0521">NADP</keyword>
<dbReference type="PIRSF" id="PIRSF000097">
    <property type="entry name" value="AKR"/>
    <property type="match status" value="1"/>
</dbReference>
<dbReference type="GeneID" id="73471119"/>
<dbReference type="InterPro" id="IPR020471">
    <property type="entry name" value="AKR"/>
</dbReference>
<dbReference type="Proteomes" id="UP000694255">
    <property type="component" value="Unassembled WGS sequence"/>
</dbReference>
<dbReference type="EMBL" id="JAGSYN010000183">
    <property type="protein sequence ID" value="KAG7662191.1"/>
    <property type="molecule type" value="Genomic_DNA"/>
</dbReference>
<organism evidence="4 5">
    <name type="scientific">[Candida] subhashii</name>
    <dbReference type="NCBI Taxonomy" id="561895"/>
    <lineage>
        <taxon>Eukaryota</taxon>
        <taxon>Fungi</taxon>
        <taxon>Dikarya</taxon>
        <taxon>Ascomycota</taxon>
        <taxon>Saccharomycotina</taxon>
        <taxon>Pichiomycetes</taxon>
        <taxon>Debaryomycetaceae</taxon>
        <taxon>Spathaspora</taxon>
    </lineage>
</organism>
<dbReference type="RefSeq" id="XP_049262424.1">
    <property type="nucleotide sequence ID" value="XM_049408266.1"/>
</dbReference>
<evidence type="ECO:0000256" key="1">
    <source>
        <dbReference type="ARBA" id="ARBA00022857"/>
    </source>
</evidence>
<reference evidence="4 5" key="1">
    <citation type="journal article" date="2021" name="DNA Res.">
        <title>Genome analysis of Candida subhashii reveals its hybrid nature and dual mitochondrial genome conformations.</title>
        <authorList>
            <person name="Mixao V."/>
            <person name="Hegedusova E."/>
            <person name="Saus E."/>
            <person name="Pryszcz L.P."/>
            <person name="Cillingova A."/>
            <person name="Nosek J."/>
            <person name="Gabaldon T."/>
        </authorList>
    </citation>
    <scope>NUCLEOTIDE SEQUENCE [LARGE SCALE GENOMIC DNA]</scope>
    <source>
        <strain evidence="4 5">CBS 10753</strain>
    </source>
</reference>
<sequence length="308" mass="34883">MKQFSTVSGSPITIGLGTGTAVKNLKRSNPDDKEKSDEIVKILNYAVKEAGYNHIDTAEIYLTHQEVGRVLKESGISRDNLWISTKYSVHSSMVQKKYFTPTDFINDTLKEFDTDYIDSLLIHHPFFHPSQSTKKYTLASLWEEFIQIKKSGKVRYIGVSNCNVQQLQQLMAISDNLGGKEFYPAINQIEFHACLQNQSPGIVKFCQENNIQVQAYSPLTPLVKVGDGNPIMQHLLSSLEGKYKKTKAQLLLRYCLEKGILPITTSSKQARLSEFIDIYDFTIAREDIEQIDSAGSKTPYQVYFNGLF</sequence>
<dbReference type="GO" id="GO:0016616">
    <property type="term" value="F:oxidoreductase activity, acting on the CH-OH group of donors, NAD or NADP as acceptor"/>
    <property type="evidence" value="ECO:0007669"/>
    <property type="project" value="UniProtKB-ARBA"/>
</dbReference>
<dbReference type="PANTHER" id="PTHR43827:SF3">
    <property type="entry name" value="NADP-DEPENDENT OXIDOREDUCTASE DOMAIN-CONTAINING PROTEIN"/>
    <property type="match status" value="1"/>
</dbReference>
<keyword evidence="2" id="KW-0560">Oxidoreductase</keyword>
<evidence type="ECO:0000313" key="5">
    <source>
        <dbReference type="Proteomes" id="UP000694255"/>
    </source>
</evidence>
<comment type="caution">
    <text evidence="4">The sequence shown here is derived from an EMBL/GenBank/DDBJ whole genome shotgun (WGS) entry which is preliminary data.</text>
</comment>
<dbReference type="OrthoDB" id="416253at2759"/>
<dbReference type="PANTHER" id="PTHR43827">
    <property type="entry name" value="2,5-DIKETO-D-GLUCONIC ACID REDUCTASE"/>
    <property type="match status" value="1"/>
</dbReference>
<feature type="domain" description="NADP-dependent oxidoreductase" evidence="3">
    <location>
        <begin position="14"/>
        <end position="294"/>
    </location>
</feature>
<evidence type="ECO:0000259" key="3">
    <source>
        <dbReference type="Pfam" id="PF00248"/>
    </source>
</evidence>
<name>A0A8J5UKP3_9ASCO</name>
<protein>
    <recommendedName>
        <fullName evidence="3">NADP-dependent oxidoreductase domain-containing protein</fullName>
    </recommendedName>
</protein>
<evidence type="ECO:0000313" key="4">
    <source>
        <dbReference type="EMBL" id="KAG7662191.1"/>
    </source>
</evidence>
<dbReference type="Pfam" id="PF00248">
    <property type="entry name" value="Aldo_ket_red"/>
    <property type="match status" value="1"/>
</dbReference>
<dbReference type="AlphaFoldDB" id="A0A8J5UKP3"/>
<gene>
    <name evidence="4" type="ORF">J8A68_004319</name>
</gene>
<accession>A0A8J5UKP3</accession>
<dbReference type="InterPro" id="IPR023210">
    <property type="entry name" value="NADP_OxRdtase_dom"/>
</dbReference>
<evidence type="ECO:0000256" key="2">
    <source>
        <dbReference type="ARBA" id="ARBA00023002"/>
    </source>
</evidence>